<keyword evidence="2" id="KW-1185">Reference proteome</keyword>
<gene>
    <name evidence="1" type="ORF">ERIC2_c26860</name>
</gene>
<name>V9W8J2_9BACL</name>
<dbReference type="EMBL" id="CP003355">
    <property type="protein sequence ID" value="AHD06473.1"/>
    <property type="molecule type" value="Genomic_DNA"/>
</dbReference>
<protein>
    <submittedName>
        <fullName evidence="1">Uncharacterized protein</fullName>
    </submittedName>
</protein>
<accession>V9W8J2</accession>
<dbReference type="KEGG" id="plv:ERIC2_c26860"/>
<dbReference type="RefSeq" id="WP_024094661.1">
    <property type="nucleotide sequence ID" value="NC_023134.1"/>
</dbReference>
<evidence type="ECO:0000313" key="1">
    <source>
        <dbReference type="EMBL" id="AHD06473.1"/>
    </source>
</evidence>
<dbReference type="HOGENOM" id="CLU_2082479_0_0_9"/>
<dbReference type="Proteomes" id="UP000029431">
    <property type="component" value="Chromosome"/>
</dbReference>
<reference evidence="1 2" key="1">
    <citation type="journal article" date="2014" name="PLoS ONE">
        <title>How to Kill the Honey Bee Larva: Genomic Potential and Virulence Mechanisms of Paenibacillus larvae.</title>
        <authorList>
            <person name="Djukic M."/>
            <person name="Brzuszkiewicz E."/>
            <person name="Funfhaus A."/>
            <person name="Voss J."/>
            <person name="Gollnow K."/>
            <person name="Poppinga L."/>
            <person name="Liesegang H."/>
            <person name="Garcia-Gonzalez E."/>
            <person name="Genersch E."/>
            <person name="Daniel R."/>
        </authorList>
    </citation>
    <scope>NUCLEOTIDE SEQUENCE [LARGE SCALE GENOMIC DNA]</scope>
    <source>
        <strain evidence="1 2">DSM 25430</strain>
    </source>
</reference>
<evidence type="ECO:0000313" key="2">
    <source>
        <dbReference type="Proteomes" id="UP000029431"/>
    </source>
</evidence>
<organism evidence="1 2">
    <name type="scientific">Paenibacillus larvae subsp. larvae DSM 25430</name>
    <dbReference type="NCBI Taxonomy" id="697284"/>
    <lineage>
        <taxon>Bacteria</taxon>
        <taxon>Bacillati</taxon>
        <taxon>Bacillota</taxon>
        <taxon>Bacilli</taxon>
        <taxon>Bacillales</taxon>
        <taxon>Paenibacillaceae</taxon>
        <taxon>Paenibacillus</taxon>
    </lineage>
</organism>
<sequence length="117" mass="13654">MRYGIKLDGVLEETYDTPEEAYYAVRFRYGDTGLFYEVVAVTSLDEKLCKMQEELEAYRKRELNLEAYRKRELNLLIALMGIKKELAWGDAENAVSKATYRIENIIRELQGGETEDE</sequence>
<dbReference type="PATRIC" id="fig|697284.3.peg.2544"/>
<proteinExistence type="predicted"/>
<dbReference type="AlphaFoldDB" id="V9W8J2"/>